<reference evidence="14 15" key="1">
    <citation type="submission" date="2020-04" db="EMBL/GenBank/DDBJ databases">
        <title>MicrobeNet Type strains.</title>
        <authorList>
            <person name="Nicholson A.C."/>
        </authorList>
    </citation>
    <scope>NUCLEOTIDE SEQUENCE [LARGE SCALE GENOMIC DNA]</scope>
    <source>
        <strain evidence="14 15">ATCC BAA-277</strain>
    </source>
</reference>
<feature type="region of interest" description="Disordered" evidence="12">
    <location>
        <begin position="351"/>
        <end position="377"/>
    </location>
</feature>
<organism evidence="14 15">
    <name type="scientific">Actinomadura latina</name>
    <dbReference type="NCBI Taxonomy" id="163603"/>
    <lineage>
        <taxon>Bacteria</taxon>
        <taxon>Bacillati</taxon>
        <taxon>Actinomycetota</taxon>
        <taxon>Actinomycetes</taxon>
        <taxon>Streptosporangiales</taxon>
        <taxon>Thermomonosporaceae</taxon>
        <taxon>Actinomadura</taxon>
    </lineage>
</organism>
<dbReference type="GO" id="GO:0019646">
    <property type="term" value="P:aerobic electron transport chain"/>
    <property type="evidence" value="ECO:0007669"/>
    <property type="project" value="TreeGrafter"/>
</dbReference>
<keyword evidence="10" id="KW-0408">Iron</keyword>
<feature type="transmembrane region" description="Helical" evidence="13">
    <location>
        <begin position="205"/>
        <end position="227"/>
    </location>
</feature>
<feature type="compositionally biased region" description="Basic and acidic residues" evidence="12">
    <location>
        <begin position="355"/>
        <end position="365"/>
    </location>
</feature>
<evidence type="ECO:0000256" key="3">
    <source>
        <dbReference type="ARBA" id="ARBA00022448"/>
    </source>
</evidence>
<dbReference type="GO" id="GO:0005886">
    <property type="term" value="C:plasma membrane"/>
    <property type="evidence" value="ECO:0007669"/>
    <property type="project" value="UniProtKB-SubCell"/>
</dbReference>
<keyword evidence="8" id="KW-0249">Electron transport</keyword>
<feature type="transmembrane region" description="Helical" evidence="13">
    <location>
        <begin position="17"/>
        <end position="43"/>
    </location>
</feature>
<evidence type="ECO:0000256" key="7">
    <source>
        <dbReference type="ARBA" id="ARBA00022723"/>
    </source>
</evidence>
<evidence type="ECO:0000313" key="14">
    <source>
        <dbReference type="EMBL" id="NKZ07848.1"/>
    </source>
</evidence>
<proteinExistence type="inferred from homology"/>
<feature type="transmembrane region" description="Helical" evidence="13">
    <location>
        <begin position="128"/>
        <end position="148"/>
    </location>
</feature>
<evidence type="ECO:0000256" key="12">
    <source>
        <dbReference type="SAM" id="MobiDB-lite"/>
    </source>
</evidence>
<feature type="transmembrane region" description="Helical" evidence="13">
    <location>
        <begin position="168"/>
        <end position="193"/>
    </location>
</feature>
<dbReference type="InterPro" id="IPR003317">
    <property type="entry name" value="Cyt-d_oxidase_su2"/>
</dbReference>
<feature type="transmembrane region" description="Helical" evidence="13">
    <location>
        <begin position="266"/>
        <end position="285"/>
    </location>
</feature>
<evidence type="ECO:0000256" key="6">
    <source>
        <dbReference type="ARBA" id="ARBA00022692"/>
    </source>
</evidence>
<dbReference type="PANTHER" id="PTHR43141">
    <property type="entry name" value="CYTOCHROME BD2 SUBUNIT II"/>
    <property type="match status" value="1"/>
</dbReference>
<name>A0A846ZB17_9ACTN</name>
<feature type="transmembrane region" description="Helical" evidence="13">
    <location>
        <begin position="239"/>
        <end position="259"/>
    </location>
</feature>
<dbReference type="Pfam" id="PF02322">
    <property type="entry name" value="Cyt_bd_oxida_II"/>
    <property type="match status" value="1"/>
</dbReference>
<dbReference type="EMBL" id="JAAXPI010000063">
    <property type="protein sequence ID" value="NKZ07848.1"/>
    <property type="molecule type" value="Genomic_DNA"/>
</dbReference>
<dbReference type="GO" id="GO:0070069">
    <property type="term" value="C:cytochrome complex"/>
    <property type="evidence" value="ECO:0007669"/>
    <property type="project" value="TreeGrafter"/>
</dbReference>
<evidence type="ECO:0000256" key="11">
    <source>
        <dbReference type="ARBA" id="ARBA00023136"/>
    </source>
</evidence>
<evidence type="ECO:0000256" key="9">
    <source>
        <dbReference type="ARBA" id="ARBA00022989"/>
    </source>
</evidence>
<keyword evidence="7" id="KW-0479">Metal-binding</keyword>
<protein>
    <submittedName>
        <fullName evidence="14">Cytochrome d ubiquinol oxidase subunit II</fullName>
    </submittedName>
</protein>
<evidence type="ECO:0000256" key="13">
    <source>
        <dbReference type="SAM" id="Phobius"/>
    </source>
</evidence>
<evidence type="ECO:0000256" key="10">
    <source>
        <dbReference type="ARBA" id="ARBA00023004"/>
    </source>
</evidence>
<comment type="similarity">
    <text evidence="2">Belongs to the cytochrome ubiquinol oxidase subunit 2 family.</text>
</comment>
<dbReference type="GO" id="GO:0009055">
    <property type="term" value="F:electron transfer activity"/>
    <property type="evidence" value="ECO:0007669"/>
    <property type="project" value="TreeGrafter"/>
</dbReference>
<sequence length="377" mass="40429">MGTTVVESTGHFDLQTLWFVLIAVLWMGFFLLDGFDFGVGMLYPFLGRDDPERHALLATILPVWDSYEVWIIVAGGATFAAFPGWYASMFSGFYLIFFAILLALIVRGVAVEYRNKHDDLSWRRRWDVAMPISSAAIPFLLGVVFAAVTQGVPMDAAGDITAGEAALFSGYSVLTGFALVAAFALHGALFLAIRTEDGLEVRARRLALALWPVAAVLLIAFTVWTAVRAYSTAPYPVPVLVLLGLGILAAAASGPLALLRRPMAAFAGTSAATVLLVAALFARLYPRVMVSSTQGSPSLTIYGTASNHYSLVAMTIVAAVFVPVVLAYQAWALWVFRQRLSRADFARPPSPLHMITRERGSKRGDASSGGASAAGGE</sequence>
<evidence type="ECO:0000256" key="2">
    <source>
        <dbReference type="ARBA" id="ARBA00007543"/>
    </source>
</evidence>
<comment type="subcellular location">
    <subcellularLocation>
        <location evidence="1">Cell membrane</location>
        <topology evidence="1">Multi-pass membrane protein</topology>
    </subcellularLocation>
</comment>
<keyword evidence="4" id="KW-1003">Cell membrane</keyword>
<keyword evidence="5" id="KW-0349">Heme</keyword>
<keyword evidence="15" id="KW-1185">Reference proteome</keyword>
<keyword evidence="6 13" id="KW-0812">Transmembrane</keyword>
<dbReference type="Proteomes" id="UP000579250">
    <property type="component" value="Unassembled WGS sequence"/>
</dbReference>
<feature type="transmembrane region" description="Helical" evidence="13">
    <location>
        <begin position="85"/>
        <end position="107"/>
    </location>
</feature>
<evidence type="ECO:0000313" key="15">
    <source>
        <dbReference type="Proteomes" id="UP000579250"/>
    </source>
</evidence>
<dbReference type="GO" id="GO:0016682">
    <property type="term" value="F:oxidoreductase activity, acting on diphenols and related substances as donors, oxygen as acceptor"/>
    <property type="evidence" value="ECO:0007669"/>
    <property type="project" value="TreeGrafter"/>
</dbReference>
<gene>
    <name evidence="14" type="primary">cydB</name>
    <name evidence="14" type="ORF">HGB48_29550</name>
</gene>
<evidence type="ECO:0000256" key="1">
    <source>
        <dbReference type="ARBA" id="ARBA00004651"/>
    </source>
</evidence>
<dbReference type="PIRSF" id="PIRSF000267">
    <property type="entry name" value="Cyt_oxidse_sub2"/>
    <property type="match status" value="1"/>
</dbReference>
<dbReference type="PANTHER" id="PTHR43141:SF5">
    <property type="entry name" value="CYTOCHROME BD-I UBIQUINOL OXIDASE SUBUNIT 2"/>
    <property type="match status" value="1"/>
</dbReference>
<dbReference type="GO" id="GO:0046872">
    <property type="term" value="F:metal ion binding"/>
    <property type="evidence" value="ECO:0007669"/>
    <property type="project" value="UniProtKB-KW"/>
</dbReference>
<keyword evidence="3" id="KW-0813">Transport</keyword>
<feature type="transmembrane region" description="Helical" evidence="13">
    <location>
        <begin position="311"/>
        <end position="336"/>
    </location>
</feature>
<evidence type="ECO:0000256" key="5">
    <source>
        <dbReference type="ARBA" id="ARBA00022617"/>
    </source>
</evidence>
<evidence type="ECO:0000256" key="4">
    <source>
        <dbReference type="ARBA" id="ARBA00022475"/>
    </source>
</evidence>
<accession>A0A846ZB17</accession>
<comment type="caution">
    <text evidence="14">The sequence shown here is derived from an EMBL/GenBank/DDBJ whole genome shotgun (WGS) entry which is preliminary data.</text>
</comment>
<keyword evidence="9 13" id="KW-1133">Transmembrane helix</keyword>
<evidence type="ECO:0000256" key="8">
    <source>
        <dbReference type="ARBA" id="ARBA00022982"/>
    </source>
</evidence>
<dbReference type="AlphaFoldDB" id="A0A846ZB17"/>
<dbReference type="NCBIfam" id="TIGR00203">
    <property type="entry name" value="cydB"/>
    <property type="match status" value="1"/>
</dbReference>
<keyword evidence="11 13" id="KW-0472">Membrane</keyword>